<gene>
    <name evidence="5" type="ORF">PF007_g27449</name>
</gene>
<feature type="domain" description="Crinkler effector protein N-terminal" evidence="4">
    <location>
        <begin position="2"/>
        <end position="89"/>
    </location>
</feature>
<dbReference type="Proteomes" id="UP000441208">
    <property type="component" value="Unassembled WGS sequence"/>
</dbReference>
<evidence type="ECO:0000259" key="4">
    <source>
        <dbReference type="Pfam" id="PF20147"/>
    </source>
</evidence>
<protein>
    <recommendedName>
        <fullName evidence="4">Crinkler effector protein N-terminal domain-containing protein</fullName>
    </recommendedName>
</protein>
<organism evidence="5 6">
    <name type="scientific">Phytophthora fragariae</name>
    <dbReference type="NCBI Taxonomy" id="53985"/>
    <lineage>
        <taxon>Eukaryota</taxon>
        <taxon>Sar</taxon>
        <taxon>Stramenopiles</taxon>
        <taxon>Oomycota</taxon>
        <taxon>Peronosporomycetes</taxon>
        <taxon>Peronosporales</taxon>
        <taxon>Peronosporaceae</taxon>
        <taxon>Phytophthora</taxon>
    </lineage>
</organism>
<reference evidence="5 6" key="1">
    <citation type="submission" date="2018-08" db="EMBL/GenBank/DDBJ databases">
        <title>Genomic investigation of the strawberry pathogen Phytophthora fragariae indicates pathogenicity is determined by transcriptional variation in three key races.</title>
        <authorList>
            <person name="Adams T.M."/>
            <person name="Armitage A.D."/>
            <person name="Sobczyk M.K."/>
            <person name="Bates H.J."/>
            <person name="Dunwell J.M."/>
            <person name="Nellist C.F."/>
            <person name="Harrison R.J."/>
        </authorList>
    </citation>
    <scope>NUCLEOTIDE SEQUENCE [LARGE SCALE GENOMIC DNA]</scope>
    <source>
        <strain evidence="5 6">NOV-71</strain>
    </source>
</reference>
<accession>A0A6A3Q640</accession>
<dbReference type="AlphaFoldDB" id="A0A6A3Q640"/>
<keyword evidence="3" id="KW-0964">Secreted</keyword>
<name>A0A6A3Q640_9STRA</name>
<evidence type="ECO:0000256" key="2">
    <source>
        <dbReference type="ARBA" id="ARBA00004613"/>
    </source>
</evidence>
<evidence type="ECO:0000256" key="1">
    <source>
        <dbReference type="ARBA" id="ARBA00004340"/>
    </source>
</evidence>
<dbReference type="GO" id="GO:0005576">
    <property type="term" value="C:extracellular region"/>
    <property type="evidence" value="ECO:0007669"/>
    <property type="project" value="UniProtKB-SubCell"/>
</dbReference>
<dbReference type="EMBL" id="QXFZ01003435">
    <property type="protein sequence ID" value="KAE9069092.1"/>
    <property type="molecule type" value="Genomic_DNA"/>
</dbReference>
<sequence length="163" mass="18419">MLTLVCAVVGVEGCLFTVEIKAGKLVGRLKKAIKHEMKNFLNNIDVNELELYLAKMGERETDSTSIDAGKLGISTAEVNEGVWLPDDDQAVKDLTDGKVDSELIKMMTHKKNKMNESWSAGEWLEEMNMPAPHTPGKSTCWSSYQKFSVMRKLYQNENYRLWG</sequence>
<comment type="caution">
    <text evidence="5">The sequence shown here is derived from an EMBL/GenBank/DDBJ whole genome shotgun (WGS) entry which is preliminary data.</text>
</comment>
<dbReference type="InterPro" id="IPR045379">
    <property type="entry name" value="Crinkler_N"/>
</dbReference>
<dbReference type="Pfam" id="PF20147">
    <property type="entry name" value="Crinkler"/>
    <property type="match status" value="1"/>
</dbReference>
<evidence type="ECO:0000313" key="6">
    <source>
        <dbReference type="Proteomes" id="UP000441208"/>
    </source>
</evidence>
<dbReference type="GO" id="GO:0043657">
    <property type="term" value="C:host cell"/>
    <property type="evidence" value="ECO:0007669"/>
    <property type="project" value="UniProtKB-SubCell"/>
</dbReference>
<comment type="subcellular location">
    <subcellularLocation>
        <location evidence="1">Host cell</location>
    </subcellularLocation>
    <subcellularLocation>
        <location evidence="2">Secreted</location>
    </subcellularLocation>
</comment>
<evidence type="ECO:0000313" key="5">
    <source>
        <dbReference type="EMBL" id="KAE9069092.1"/>
    </source>
</evidence>
<evidence type="ECO:0000256" key="3">
    <source>
        <dbReference type="ARBA" id="ARBA00022525"/>
    </source>
</evidence>
<proteinExistence type="predicted"/>